<organism evidence="9 10">
    <name type="scientific">Roseomonas elaeocarpi</name>
    <dbReference type="NCBI Taxonomy" id="907779"/>
    <lineage>
        <taxon>Bacteria</taxon>
        <taxon>Pseudomonadati</taxon>
        <taxon>Pseudomonadota</taxon>
        <taxon>Alphaproteobacteria</taxon>
        <taxon>Acetobacterales</taxon>
        <taxon>Roseomonadaceae</taxon>
        <taxon>Roseomonas</taxon>
    </lineage>
</organism>
<proteinExistence type="predicted"/>
<dbReference type="SUPFAM" id="SSF103473">
    <property type="entry name" value="MFS general substrate transporter"/>
    <property type="match status" value="1"/>
</dbReference>
<feature type="transmembrane region" description="Helical" evidence="7">
    <location>
        <begin position="41"/>
        <end position="64"/>
    </location>
</feature>
<dbReference type="Proteomes" id="UP001589865">
    <property type="component" value="Unassembled WGS sequence"/>
</dbReference>
<dbReference type="InterPro" id="IPR036259">
    <property type="entry name" value="MFS_trans_sf"/>
</dbReference>
<dbReference type="RefSeq" id="WP_377042798.1">
    <property type="nucleotide sequence ID" value="NZ_JBHLUN010000002.1"/>
</dbReference>
<keyword evidence="4 7" id="KW-0812">Transmembrane</keyword>
<sequence>MPSDRPSTKNFLLAAGVVAHTLWTSVAPTIVYPLYARQWDLTPTVTAGVFAVYPLVVVATLILFGGLSDTLGSRRMMLYGVAASAMGVLVFGLASDVAMLFLGRVLMGIGVGLSAGPSAAALVEAAGPGGVRKASAATLIAQAFGFAAALLIGGALAQYAPYPTRLSFLVLFLLLVALLLGTWSLPRQNTGRPVAWRPRLPKIPRELRRPFWLAAFTVMTAYGNGALIGSLGAQIAHELVQSDNLLVNGTTLALFPVALGMAGLGARGLCAPAVILWGAGASVAGMGCMAAAVSRHELGFLAVATMGSGVGYALMVYGGLALLGAAVPEAVRGATTSAAFLLSYLFTGVLTFGLGRLATVLGTGTAVITGVLILAALCALVVLFTARPGGGVRRAAAAVTPTGTAAGQRTRAF</sequence>
<evidence type="ECO:0000313" key="10">
    <source>
        <dbReference type="Proteomes" id="UP001589865"/>
    </source>
</evidence>
<reference evidence="9 10" key="1">
    <citation type="submission" date="2024-09" db="EMBL/GenBank/DDBJ databases">
        <authorList>
            <person name="Sun Q."/>
            <person name="Mori K."/>
        </authorList>
    </citation>
    <scope>NUCLEOTIDE SEQUENCE [LARGE SCALE GENOMIC DNA]</scope>
    <source>
        <strain evidence="9 10">TBRC 5777</strain>
    </source>
</reference>
<dbReference type="PROSITE" id="PS50850">
    <property type="entry name" value="MFS"/>
    <property type="match status" value="1"/>
</dbReference>
<accession>A0ABV6JN15</accession>
<dbReference type="InterPro" id="IPR011701">
    <property type="entry name" value="MFS"/>
</dbReference>
<dbReference type="Pfam" id="PF07690">
    <property type="entry name" value="MFS_1"/>
    <property type="match status" value="1"/>
</dbReference>
<evidence type="ECO:0000313" key="9">
    <source>
        <dbReference type="EMBL" id="MFC0407106.1"/>
    </source>
</evidence>
<feature type="domain" description="Major facilitator superfamily (MFS) profile" evidence="8">
    <location>
        <begin position="9"/>
        <end position="413"/>
    </location>
</feature>
<feature type="transmembrane region" description="Helical" evidence="7">
    <location>
        <begin position="338"/>
        <end position="358"/>
    </location>
</feature>
<feature type="transmembrane region" description="Helical" evidence="7">
    <location>
        <begin position="76"/>
        <end position="95"/>
    </location>
</feature>
<dbReference type="InterPro" id="IPR050171">
    <property type="entry name" value="MFS_Transporters"/>
</dbReference>
<evidence type="ECO:0000256" key="4">
    <source>
        <dbReference type="ARBA" id="ARBA00022692"/>
    </source>
</evidence>
<evidence type="ECO:0000259" key="8">
    <source>
        <dbReference type="PROSITE" id="PS50850"/>
    </source>
</evidence>
<feature type="transmembrane region" description="Helical" evidence="7">
    <location>
        <begin position="135"/>
        <end position="160"/>
    </location>
</feature>
<keyword evidence="10" id="KW-1185">Reference proteome</keyword>
<feature type="transmembrane region" description="Helical" evidence="7">
    <location>
        <begin position="299"/>
        <end position="326"/>
    </location>
</feature>
<keyword evidence="2" id="KW-0813">Transport</keyword>
<feature type="transmembrane region" description="Helical" evidence="7">
    <location>
        <begin position="211"/>
        <end position="233"/>
    </location>
</feature>
<gene>
    <name evidence="9" type="ORF">ACFFGY_02520</name>
</gene>
<dbReference type="Gene3D" id="1.20.1250.20">
    <property type="entry name" value="MFS general substrate transporter like domains"/>
    <property type="match status" value="1"/>
</dbReference>
<feature type="transmembrane region" description="Helical" evidence="7">
    <location>
        <begin position="101"/>
        <end position="123"/>
    </location>
</feature>
<evidence type="ECO:0000256" key="5">
    <source>
        <dbReference type="ARBA" id="ARBA00022989"/>
    </source>
</evidence>
<keyword evidence="6 7" id="KW-0472">Membrane</keyword>
<evidence type="ECO:0000256" key="3">
    <source>
        <dbReference type="ARBA" id="ARBA00022475"/>
    </source>
</evidence>
<dbReference type="PANTHER" id="PTHR23517:SF13">
    <property type="entry name" value="MAJOR FACILITATOR SUPERFAMILY MFS_1"/>
    <property type="match status" value="1"/>
</dbReference>
<feature type="transmembrane region" description="Helical" evidence="7">
    <location>
        <begin position="12"/>
        <end position="35"/>
    </location>
</feature>
<feature type="transmembrane region" description="Helical" evidence="7">
    <location>
        <begin position="166"/>
        <end position="185"/>
    </location>
</feature>
<evidence type="ECO:0000256" key="1">
    <source>
        <dbReference type="ARBA" id="ARBA00004651"/>
    </source>
</evidence>
<comment type="subcellular location">
    <subcellularLocation>
        <location evidence="1">Cell membrane</location>
        <topology evidence="1">Multi-pass membrane protein</topology>
    </subcellularLocation>
</comment>
<evidence type="ECO:0000256" key="2">
    <source>
        <dbReference type="ARBA" id="ARBA00022448"/>
    </source>
</evidence>
<evidence type="ECO:0000256" key="6">
    <source>
        <dbReference type="ARBA" id="ARBA00023136"/>
    </source>
</evidence>
<feature type="transmembrane region" description="Helical" evidence="7">
    <location>
        <begin position="364"/>
        <end position="384"/>
    </location>
</feature>
<evidence type="ECO:0000256" key="7">
    <source>
        <dbReference type="SAM" id="Phobius"/>
    </source>
</evidence>
<name>A0ABV6JN15_9PROT</name>
<feature type="transmembrane region" description="Helical" evidence="7">
    <location>
        <begin position="245"/>
        <end position="266"/>
    </location>
</feature>
<dbReference type="EMBL" id="JBHLUN010000002">
    <property type="protein sequence ID" value="MFC0407106.1"/>
    <property type="molecule type" value="Genomic_DNA"/>
</dbReference>
<dbReference type="InterPro" id="IPR020846">
    <property type="entry name" value="MFS_dom"/>
</dbReference>
<keyword evidence="3" id="KW-1003">Cell membrane</keyword>
<dbReference type="PANTHER" id="PTHR23517">
    <property type="entry name" value="RESISTANCE PROTEIN MDTM, PUTATIVE-RELATED-RELATED"/>
    <property type="match status" value="1"/>
</dbReference>
<protein>
    <submittedName>
        <fullName evidence="9">MFS transporter</fullName>
    </submittedName>
</protein>
<feature type="transmembrane region" description="Helical" evidence="7">
    <location>
        <begin position="273"/>
        <end position="293"/>
    </location>
</feature>
<comment type="caution">
    <text evidence="9">The sequence shown here is derived from an EMBL/GenBank/DDBJ whole genome shotgun (WGS) entry which is preliminary data.</text>
</comment>
<keyword evidence="5 7" id="KW-1133">Transmembrane helix</keyword>